<dbReference type="InterPro" id="IPR000182">
    <property type="entry name" value="GNAT_dom"/>
</dbReference>
<accession>A0AAF1KAE6</accession>
<dbReference type="Pfam" id="PF00583">
    <property type="entry name" value="Acetyltransf_1"/>
    <property type="match status" value="1"/>
</dbReference>
<dbReference type="InterPro" id="IPR016181">
    <property type="entry name" value="Acyl_CoA_acyltransferase"/>
</dbReference>
<sequence>MTHTFVTTKERRELVHTTGTWRWEAFFQGGTVTHEEMLKREVDGANVSELMPTVLVMLENEVPIAMSALCLDDLEGRPELNPWLAGVYVDRPHRGQGHGARMIAELESLARREGIPRLTLYTSHAAGFYIKSGWATVETFENAGRTYSIMQKNL</sequence>
<dbReference type="EMBL" id="CP117255">
    <property type="protein sequence ID" value="WFR95837.1"/>
    <property type="molecule type" value="Genomic_DNA"/>
</dbReference>
<evidence type="ECO:0000259" key="1">
    <source>
        <dbReference type="PROSITE" id="PS51186"/>
    </source>
</evidence>
<protein>
    <submittedName>
        <fullName evidence="2">GNAT family N-acetyltransferase</fullName>
    </submittedName>
</protein>
<organism evidence="2 3">
    <name type="scientific">Rhizobium tumorigenes</name>
    <dbReference type="NCBI Taxonomy" id="2041385"/>
    <lineage>
        <taxon>Bacteria</taxon>
        <taxon>Pseudomonadati</taxon>
        <taxon>Pseudomonadota</taxon>
        <taxon>Alphaproteobacteria</taxon>
        <taxon>Hyphomicrobiales</taxon>
        <taxon>Rhizobiaceae</taxon>
        <taxon>Rhizobium/Agrobacterium group</taxon>
        <taxon>Rhizobium</taxon>
    </lineage>
</organism>
<dbReference type="CDD" id="cd04301">
    <property type="entry name" value="NAT_SF"/>
    <property type="match status" value="1"/>
</dbReference>
<gene>
    <name evidence="2" type="ORF">PR017_01410</name>
</gene>
<dbReference type="PANTHER" id="PTHR13538">
    <property type="entry name" value="N-ACETYLTRANSFERASE 6"/>
    <property type="match status" value="1"/>
</dbReference>
<proteinExistence type="predicted"/>
<keyword evidence="3" id="KW-1185">Reference proteome</keyword>
<evidence type="ECO:0000313" key="3">
    <source>
        <dbReference type="Proteomes" id="UP000249499"/>
    </source>
</evidence>
<dbReference type="Gene3D" id="3.40.630.30">
    <property type="match status" value="1"/>
</dbReference>
<dbReference type="RefSeq" id="WP_111217423.1">
    <property type="nucleotide sequence ID" value="NZ_CP117255.1"/>
</dbReference>
<dbReference type="GO" id="GO:0005737">
    <property type="term" value="C:cytoplasm"/>
    <property type="evidence" value="ECO:0007669"/>
    <property type="project" value="TreeGrafter"/>
</dbReference>
<dbReference type="PANTHER" id="PTHR13538:SF4">
    <property type="entry name" value="N-ALPHA-ACETYLTRANSFERASE 80"/>
    <property type="match status" value="1"/>
</dbReference>
<name>A0AAF1KAE6_9HYPH</name>
<dbReference type="GO" id="GO:0008080">
    <property type="term" value="F:N-acetyltransferase activity"/>
    <property type="evidence" value="ECO:0007669"/>
    <property type="project" value="InterPro"/>
</dbReference>
<reference evidence="2 3" key="1">
    <citation type="journal article" date="2018" name="Sci. Rep.">
        <title>Rhizobium tumorigenes sp. nov., a novel plant tumorigenic bacterium isolated from cane gall tumors on thornless blackberry.</title>
        <authorList>
            <person name="Kuzmanovi N."/>
            <person name="Smalla K."/>
            <person name="Gronow S."/>
            <person name="PuBawska J."/>
        </authorList>
    </citation>
    <scope>NUCLEOTIDE SEQUENCE [LARGE SCALE GENOMIC DNA]</scope>
    <source>
        <strain evidence="2 3">1078</strain>
    </source>
</reference>
<dbReference type="InterPro" id="IPR039840">
    <property type="entry name" value="NAA80"/>
</dbReference>
<evidence type="ECO:0000313" key="2">
    <source>
        <dbReference type="EMBL" id="WFR95837.1"/>
    </source>
</evidence>
<feature type="domain" description="N-acetyltransferase" evidence="1">
    <location>
        <begin position="6"/>
        <end position="154"/>
    </location>
</feature>
<dbReference type="GO" id="GO:1905502">
    <property type="term" value="F:acetyl-CoA binding"/>
    <property type="evidence" value="ECO:0007669"/>
    <property type="project" value="TreeGrafter"/>
</dbReference>
<dbReference type="Proteomes" id="UP000249499">
    <property type="component" value="Chromosome"/>
</dbReference>
<dbReference type="PROSITE" id="PS51186">
    <property type="entry name" value="GNAT"/>
    <property type="match status" value="1"/>
</dbReference>
<dbReference type="SUPFAM" id="SSF55729">
    <property type="entry name" value="Acyl-CoA N-acyltransferases (Nat)"/>
    <property type="match status" value="1"/>
</dbReference>
<dbReference type="AlphaFoldDB" id="A0AAF1KAE6"/>
<reference evidence="3" key="2">
    <citation type="journal article" date="2023" name="MicrobiologyOpen">
        <title>Genomics of the tumorigenes clade of the family Rhizobiaceae and description of Rhizobium rhododendri sp. nov.</title>
        <authorList>
            <person name="Kuzmanovic N."/>
            <person name="diCenzo G.C."/>
            <person name="Bunk B."/>
            <person name="Sproeer C."/>
            <person name="Fruehling A."/>
            <person name="Neumann-Schaal M."/>
            <person name="Overmann J."/>
            <person name="Smalla K."/>
        </authorList>
    </citation>
    <scope>NUCLEOTIDE SEQUENCE [LARGE SCALE GENOMIC DNA]</scope>
    <source>
        <strain evidence="3">1078</strain>
    </source>
</reference>
<dbReference type="KEGG" id="rtu:PR017_01410"/>